<dbReference type="InterPro" id="IPR030791">
    <property type="entry name" value="Rotatin"/>
</dbReference>
<dbReference type="PANTHER" id="PTHR31691">
    <property type="entry name" value="ROTATIN"/>
    <property type="match status" value="1"/>
</dbReference>
<accession>A0AAV1U0L5</accession>
<sequence>MDIGDGRLDALVLKLRHPLAKIRSRALRSLLFKLRERLVQWQELEPLQTSLVPSLLACLEPPLELDALHVLQLMMQSESDVFLSSLHHFGAAQKLQRAAQATPALQATYEKLLRQIYAFKAVLKDDKKEVGSRADDEGRHVEDGHVAASLRMSETMKVPPEVRRDLRVDKLEALGWRFAPVALLSVDEQHLFEFEVKLQLKTNVHDIVKACATFRNKLLRNFPAEVFLQRPTVLQYLLHLVQQPILPDRPGMTRKQGEGVDVAMEKAMSVSMGVNYFDDTLNATFSNTQGNVAGAVVMASLKAIESLLYALQRTRRVCLDPAYIVHSPTVHVQLFDSYDTRRVLYPRARVGIDEGAVKQRVGDSANQLTQYSLSGAAYRIFMSVLPLLRSARHPRQHFLNLLIVAIPDLPERSRLDVPESGTLKLNKLRLECIFGVICVICRPLPPEHTCDSMTGNELEFTHSMTWKLVELVLRLLRLFPPSKYCVKIASGKGEGCVSAEDNRGIIIPRQLWETVKSWIAHPAFLDVSAREWKDDSLIQNLSQIDPAIPAFISLKQSSLHDTTSILAFVEFAKVNREQSANVSSTEEPVTATLQVARKVIQARCIFDDSDTEIIAYAVLDTIWSALANDGADKTGTISASDMECIRFILCDLLSASGELETSGMDNSMAVHFFRGFSDLLDELNNGTSGVSADRWHQFATHVLCEPNFLALLMLVFARSDADSSDKTNSVALWRILRAALAQLVNASSDELRPLQSVIPLMQHFAYMELPGESCREQRLTQPQLVKVLNRVESVVPDHTRMLVFCRCLLHKSSYVRRAASSRVIRLLSLVTSSDADHTSTDKAMCEDPFGCAVTSDGKTINFEATLMETPLPVVRASECRPHGSELSSQLRKLAHLCKVILGTPSAFETMREAALKELVMFIEQSSVELFTLLEELDKLSDLLDLLRSFLQTDGNRHHTSMVHQTLILLRTLLFRSPLLRAAVRHDSSTTEVLMSLIFHTSVSVRAQMYYIVLLLLCSAENFVMTVVLPDSLSKIEPGLSGEANVPEMIKPTFGLYSDRWARCHVVTCSLKQQLEASCAQVIKRPESLWLQDVKTLISQASFQSDEYGVKRGMSGENVLALLGAEYSFVTRRLRDASSHGKCLNALYYLMMMCESWSFARERFVKEWEMEFERYFAVPPKSERDEMIIGSLMATLSTMFFAMTRGVQLRALVVVKRKVLPLLKTSQSKLFSLQTARFLLTVSESKVGDLFVSLAADTDIIATICTKYSTTYSTEPILHSLMLEVLLRFAKRMGENADTRLSPPSRDKISKRLLEMLSPLLTVVCRHRVPGSFLERDVFTVASQCIASILLLLPRNSLLVRDCHLEHTDSSILLDGSWASRFLFDHVSPVRELGFLVLEHTLSSDISTTRSLKQAFEASTDDTEADAVRAAACAALTKAITRYLVRPSDEQVGLPEIPKGSAFSGKTLRSLSHMLKSNKLCARACSAFARLVRLLYVHRNSLALILGDMQKELQAAEEGYGVYLLLVQALSLHKWKDKCDRFCSSCMLLHNCDGDTWRRSLLPAVLDLMSEVLNLFQAVCRDTGFDRVASLLMHTDIQIQLMKLVQDVYASLDDSMSVSIKRSHYEVLGLCAGTLGLLLVQALDQPTSCAIEQPGIPVVAEIGVSFVDVVVKLLDSRHPVDFRASFSRVVPSISLLLPELLKNTEDTTISALCSVVYDLYQEVAEFRPLNATAVDAAMPDLQSQIFPLPLIKRVAYAFRVLIETSPKHRKHGWIKPALPFAMSSIKECFSAIRLAGGFGGKRARSSDNSTSNHDAYMLDLCGRIQVHIEVMSAIVGGDKDSQQLAKDEGLLSAILSNWTIMKMAHARGSQLMLHALYLLANYSYGNDTARKSMLTLLQAGSVEVSGSGCAQTLLSLLFGLATSRGEMAHQVARGANTSSAGNMAVSDAACQVLMTALHNTECVLASHKTGSLTKLMDSLRDRLEQDRKTSKTSLVETRNLANMLGVLCSVASNEEGTGMLYSIGASVLSSVLDDVMQSSDEMVQRSGCLFLRNLALSPASKNHFAMWDKLLDNMIARCVRASSPGRAESIIVDYLSTALWSLVYDNQKARAVLLSRPTAVRSLQQVLDFQNAASPRTLSLDIAENLRRLLKLVKG</sequence>
<dbReference type="EMBL" id="CAKLBY020000109">
    <property type="protein sequence ID" value="CAK7927317.1"/>
    <property type="molecule type" value="Genomic_DNA"/>
</dbReference>
<dbReference type="GO" id="GO:0005813">
    <property type="term" value="C:centrosome"/>
    <property type="evidence" value="ECO:0007669"/>
    <property type="project" value="InterPro"/>
</dbReference>
<dbReference type="InterPro" id="IPR016024">
    <property type="entry name" value="ARM-type_fold"/>
</dbReference>
<evidence type="ECO:0000313" key="2">
    <source>
        <dbReference type="Proteomes" id="UP001162060"/>
    </source>
</evidence>
<name>A0AAV1U0L5_9STRA</name>
<protein>
    <recommendedName>
        <fullName evidence="3">HEAT repeat-containing protein 1</fullName>
    </recommendedName>
</protein>
<dbReference type="PANTHER" id="PTHR31691:SF1">
    <property type="entry name" value="ROTATIN"/>
    <property type="match status" value="1"/>
</dbReference>
<dbReference type="Proteomes" id="UP001162060">
    <property type="component" value="Unassembled WGS sequence"/>
</dbReference>
<reference evidence="1" key="1">
    <citation type="submission" date="2024-01" db="EMBL/GenBank/DDBJ databases">
        <authorList>
            <person name="Webb A."/>
        </authorList>
    </citation>
    <scope>NUCLEOTIDE SEQUENCE</scope>
    <source>
        <strain evidence="1">Pm1</strain>
    </source>
</reference>
<evidence type="ECO:0000313" key="1">
    <source>
        <dbReference type="EMBL" id="CAK7927317.1"/>
    </source>
</evidence>
<comment type="caution">
    <text evidence="1">The sequence shown here is derived from an EMBL/GenBank/DDBJ whole genome shotgun (WGS) entry which is preliminary data.</text>
</comment>
<gene>
    <name evidence="1" type="ORF">PM001_LOCUS12467</name>
</gene>
<proteinExistence type="predicted"/>
<organism evidence="1 2">
    <name type="scientific">Peronospora matthiolae</name>
    <dbReference type="NCBI Taxonomy" id="2874970"/>
    <lineage>
        <taxon>Eukaryota</taxon>
        <taxon>Sar</taxon>
        <taxon>Stramenopiles</taxon>
        <taxon>Oomycota</taxon>
        <taxon>Peronosporomycetes</taxon>
        <taxon>Peronosporales</taxon>
        <taxon>Peronosporaceae</taxon>
        <taxon>Peronospora</taxon>
    </lineage>
</organism>
<dbReference type="GO" id="GO:0044782">
    <property type="term" value="P:cilium organization"/>
    <property type="evidence" value="ECO:0007669"/>
    <property type="project" value="InterPro"/>
</dbReference>
<dbReference type="GO" id="GO:0036064">
    <property type="term" value="C:ciliary basal body"/>
    <property type="evidence" value="ECO:0007669"/>
    <property type="project" value="InterPro"/>
</dbReference>
<evidence type="ECO:0008006" key="3">
    <source>
        <dbReference type="Google" id="ProtNLM"/>
    </source>
</evidence>
<dbReference type="SUPFAM" id="SSF48371">
    <property type="entry name" value="ARM repeat"/>
    <property type="match status" value="2"/>
</dbReference>